<feature type="signal peptide" evidence="1">
    <location>
        <begin position="1"/>
        <end position="17"/>
    </location>
</feature>
<evidence type="ECO:0000256" key="1">
    <source>
        <dbReference type="SAM" id="SignalP"/>
    </source>
</evidence>
<dbReference type="EMBL" id="CH954179">
    <property type="protein sequence ID" value="EDV54538.1"/>
    <property type="molecule type" value="Genomic_DNA"/>
</dbReference>
<reference evidence="2 3" key="1">
    <citation type="journal article" date="2007" name="Nature">
        <title>Evolution of genes and genomes on the Drosophila phylogeny.</title>
        <authorList>
            <consortium name="Drosophila 12 Genomes Consortium"/>
            <person name="Clark A.G."/>
            <person name="Eisen M.B."/>
            <person name="Smith D.R."/>
            <person name="Bergman C.M."/>
            <person name="Oliver B."/>
            <person name="Markow T.A."/>
            <person name="Kaufman T.C."/>
            <person name="Kellis M."/>
            <person name="Gelbart W."/>
            <person name="Iyer V.N."/>
            <person name="Pollard D.A."/>
            <person name="Sackton T.B."/>
            <person name="Larracuente A.M."/>
            <person name="Singh N.D."/>
            <person name="Abad J.P."/>
            <person name="Abt D.N."/>
            <person name="Adryan B."/>
            <person name="Aguade M."/>
            <person name="Akashi H."/>
            <person name="Anderson W.W."/>
            <person name="Aquadro C.F."/>
            <person name="Ardell D.H."/>
            <person name="Arguello R."/>
            <person name="Artieri C.G."/>
            <person name="Barbash D.A."/>
            <person name="Barker D."/>
            <person name="Barsanti P."/>
            <person name="Batterham P."/>
            <person name="Batzoglou S."/>
            <person name="Begun D."/>
            <person name="Bhutkar A."/>
            <person name="Blanco E."/>
            <person name="Bosak S.A."/>
            <person name="Bradley R.K."/>
            <person name="Brand A.D."/>
            <person name="Brent M.R."/>
            <person name="Brooks A.N."/>
            <person name="Brown R.H."/>
            <person name="Butlin R.K."/>
            <person name="Caggese C."/>
            <person name="Calvi B.R."/>
            <person name="Bernardo de Carvalho A."/>
            <person name="Caspi A."/>
            <person name="Castrezana S."/>
            <person name="Celniker S.E."/>
            <person name="Chang J.L."/>
            <person name="Chapple C."/>
            <person name="Chatterji S."/>
            <person name="Chinwalla A."/>
            <person name="Civetta A."/>
            <person name="Clifton S.W."/>
            <person name="Comeron J.M."/>
            <person name="Costello J.C."/>
            <person name="Coyne J.A."/>
            <person name="Daub J."/>
            <person name="David R.G."/>
            <person name="Delcher A.L."/>
            <person name="Delehaunty K."/>
            <person name="Do C.B."/>
            <person name="Ebling H."/>
            <person name="Edwards K."/>
            <person name="Eickbush T."/>
            <person name="Evans J.D."/>
            <person name="Filipski A."/>
            <person name="Findeiss S."/>
            <person name="Freyhult E."/>
            <person name="Fulton L."/>
            <person name="Fulton R."/>
            <person name="Garcia A.C."/>
            <person name="Gardiner A."/>
            <person name="Garfield D.A."/>
            <person name="Garvin B.E."/>
            <person name="Gibson G."/>
            <person name="Gilbert D."/>
            <person name="Gnerre S."/>
            <person name="Godfrey J."/>
            <person name="Good R."/>
            <person name="Gotea V."/>
            <person name="Gravely B."/>
            <person name="Greenberg A.J."/>
            <person name="Griffiths-Jones S."/>
            <person name="Gross S."/>
            <person name="Guigo R."/>
            <person name="Gustafson E.A."/>
            <person name="Haerty W."/>
            <person name="Hahn M.W."/>
            <person name="Halligan D.L."/>
            <person name="Halpern A.L."/>
            <person name="Halter G.M."/>
            <person name="Han M.V."/>
            <person name="Heger A."/>
            <person name="Hillier L."/>
            <person name="Hinrichs A.S."/>
            <person name="Holmes I."/>
            <person name="Hoskins R.A."/>
            <person name="Hubisz M.J."/>
            <person name="Hultmark D."/>
            <person name="Huntley M.A."/>
            <person name="Jaffe D.B."/>
            <person name="Jagadeeshan S."/>
            <person name="Jeck W.R."/>
            <person name="Johnson J."/>
            <person name="Jones C.D."/>
            <person name="Jordan W.C."/>
            <person name="Karpen G.H."/>
            <person name="Kataoka E."/>
            <person name="Keightley P.D."/>
            <person name="Kheradpour P."/>
            <person name="Kirkness E.F."/>
            <person name="Koerich L.B."/>
            <person name="Kristiansen K."/>
            <person name="Kudrna D."/>
            <person name="Kulathinal R.J."/>
            <person name="Kumar S."/>
            <person name="Kwok R."/>
            <person name="Lander E."/>
            <person name="Langley C.H."/>
            <person name="Lapoint R."/>
            <person name="Lazzaro B.P."/>
            <person name="Lee S.J."/>
            <person name="Levesque L."/>
            <person name="Li R."/>
            <person name="Lin C.F."/>
            <person name="Lin M.F."/>
            <person name="Lindblad-Toh K."/>
            <person name="Llopart A."/>
            <person name="Long M."/>
            <person name="Low L."/>
            <person name="Lozovsky E."/>
            <person name="Lu J."/>
            <person name="Luo M."/>
            <person name="Machado C.A."/>
            <person name="Makalowski W."/>
            <person name="Marzo M."/>
            <person name="Matsuda M."/>
            <person name="Matzkin L."/>
            <person name="McAllister B."/>
            <person name="McBride C.S."/>
            <person name="McKernan B."/>
            <person name="McKernan K."/>
            <person name="Mendez-Lago M."/>
            <person name="Minx P."/>
            <person name="Mollenhauer M.U."/>
            <person name="Montooth K."/>
            <person name="Mount S.M."/>
            <person name="Mu X."/>
            <person name="Myers E."/>
            <person name="Negre B."/>
            <person name="Newfeld S."/>
            <person name="Nielsen R."/>
            <person name="Noor M.A."/>
            <person name="O'Grady P."/>
            <person name="Pachter L."/>
            <person name="Papaceit M."/>
            <person name="Parisi M.J."/>
            <person name="Parisi M."/>
            <person name="Parts L."/>
            <person name="Pedersen J.S."/>
            <person name="Pesole G."/>
            <person name="Phillippy A.M."/>
            <person name="Ponting C.P."/>
            <person name="Pop M."/>
            <person name="Porcelli D."/>
            <person name="Powell J.R."/>
            <person name="Prohaska S."/>
            <person name="Pruitt K."/>
            <person name="Puig M."/>
            <person name="Quesneville H."/>
            <person name="Ram K.R."/>
            <person name="Rand D."/>
            <person name="Rasmussen M.D."/>
            <person name="Reed L.K."/>
            <person name="Reenan R."/>
            <person name="Reily A."/>
            <person name="Remington K.A."/>
            <person name="Rieger T.T."/>
            <person name="Ritchie M.G."/>
            <person name="Robin C."/>
            <person name="Rogers Y.H."/>
            <person name="Rohde C."/>
            <person name="Rozas J."/>
            <person name="Rubenfield M.J."/>
            <person name="Ruiz A."/>
            <person name="Russo S."/>
            <person name="Salzberg S.L."/>
            <person name="Sanchez-Gracia A."/>
            <person name="Saranga D.J."/>
            <person name="Sato H."/>
            <person name="Schaeffer S.W."/>
            <person name="Schatz M.C."/>
            <person name="Schlenke T."/>
            <person name="Schwartz R."/>
            <person name="Segarra C."/>
            <person name="Singh R.S."/>
            <person name="Sirot L."/>
            <person name="Sirota M."/>
            <person name="Sisneros N.B."/>
            <person name="Smith C.D."/>
            <person name="Smith T.F."/>
            <person name="Spieth J."/>
            <person name="Stage D.E."/>
            <person name="Stark A."/>
            <person name="Stephan W."/>
            <person name="Strausberg R.L."/>
            <person name="Strempel S."/>
            <person name="Sturgill D."/>
            <person name="Sutton G."/>
            <person name="Sutton G.G."/>
            <person name="Tao W."/>
            <person name="Teichmann S."/>
            <person name="Tobari Y.N."/>
            <person name="Tomimura Y."/>
            <person name="Tsolas J.M."/>
            <person name="Valente V.L."/>
            <person name="Venter E."/>
            <person name="Venter J.C."/>
            <person name="Vicario S."/>
            <person name="Vieira F.G."/>
            <person name="Vilella A.J."/>
            <person name="Villasante A."/>
            <person name="Walenz B."/>
            <person name="Wang J."/>
            <person name="Wasserman M."/>
            <person name="Watts T."/>
            <person name="Wilson D."/>
            <person name="Wilson R.K."/>
            <person name="Wing R.A."/>
            <person name="Wolfner M.F."/>
            <person name="Wong A."/>
            <person name="Wong G.K."/>
            <person name="Wu C.I."/>
            <person name="Wu G."/>
            <person name="Yamamoto D."/>
            <person name="Yang H.P."/>
            <person name="Yang S.P."/>
            <person name="Yorke J.A."/>
            <person name="Yoshida K."/>
            <person name="Zdobnov E."/>
            <person name="Zhang P."/>
            <person name="Zhang Y."/>
            <person name="Zimin A.V."/>
            <person name="Baldwin J."/>
            <person name="Abdouelleil A."/>
            <person name="Abdulkadir J."/>
            <person name="Abebe A."/>
            <person name="Abera B."/>
            <person name="Abreu J."/>
            <person name="Acer S.C."/>
            <person name="Aftuck L."/>
            <person name="Alexander A."/>
            <person name="An P."/>
            <person name="Anderson E."/>
            <person name="Anderson S."/>
            <person name="Arachi H."/>
            <person name="Azer M."/>
            <person name="Bachantsang P."/>
            <person name="Barry A."/>
            <person name="Bayul T."/>
            <person name="Berlin A."/>
            <person name="Bessette D."/>
            <person name="Bloom T."/>
            <person name="Blye J."/>
            <person name="Boguslavskiy L."/>
            <person name="Bonnet C."/>
            <person name="Boukhgalter B."/>
            <person name="Bourzgui I."/>
            <person name="Brown A."/>
            <person name="Cahill P."/>
            <person name="Channer S."/>
            <person name="Cheshatsang Y."/>
            <person name="Chuda L."/>
            <person name="Citroen M."/>
            <person name="Collymore A."/>
            <person name="Cooke P."/>
            <person name="Costello M."/>
            <person name="D'Aco K."/>
            <person name="Daza R."/>
            <person name="De Haan G."/>
            <person name="DeGray S."/>
            <person name="DeMaso C."/>
            <person name="Dhargay N."/>
            <person name="Dooley K."/>
            <person name="Dooley E."/>
            <person name="Doricent M."/>
            <person name="Dorje P."/>
            <person name="Dorjee K."/>
            <person name="Dupes A."/>
            <person name="Elong R."/>
            <person name="Falk J."/>
            <person name="Farina A."/>
            <person name="Faro S."/>
            <person name="Ferguson D."/>
            <person name="Fisher S."/>
            <person name="Foley C.D."/>
            <person name="Franke A."/>
            <person name="Friedrich D."/>
            <person name="Gadbois L."/>
            <person name="Gearin G."/>
            <person name="Gearin C.R."/>
            <person name="Giannoukos G."/>
            <person name="Goode T."/>
            <person name="Graham J."/>
            <person name="Grandbois E."/>
            <person name="Grewal S."/>
            <person name="Gyaltsen K."/>
            <person name="Hafez N."/>
            <person name="Hagos B."/>
            <person name="Hall J."/>
            <person name="Henson C."/>
            <person name="Hollinger A."/>
            <person name="Honan T."/>
            <person name="Huard M.D."/>
            <person name="Hughes L."/>
            <person name="Hurhula B."/>
            <person name="Husby M.E."/>
            <person name="Kamat A."/>
            <person name="Kanga B."/>
            <person name="Kashin S."/>
            <person name="Khazanovich D."/>
            <person name="Kisner P."/>
            <person name="Lance K."/>
            <person name="Lara M."/>
            <person name="Lee W."/>
            <person name="Lennon N."/>
            <person name="Letendre F."/>
            <person name="LeVine R."/>
            <person name="Lipovsky A."/>
            <person name="Liu X."/>
            <person name="Liu J."/>
            <person name="Liu S."/>
            <person name="Lokyitsang T."/>
            <person name="Lokyitsang Y."/>
            <person name="Lubonja R."/>
            <person name="Lui A."/>
            <person name="MacDonald P."/>
            <person name="Magnisalis V."/>
            <person name="Maru K."/>
            <person name="Matthews C."/>
            <person name="McCusker W."/>
            <person name="McDonough S."/>
            <person name="Mehta T."/>
            <person name="Meldrim J."/>
            <person name="Meneus L."/>
            <person name="Mihai O."/>
            <person name="Mihalev A."/>
            <person name="Mihova T."/>
            <person name="Mittelman R."/>
            <person name="Mlenga V."/>
            <person name="Montmayeur A."/>
            <person name="Mulrain L."/>
            <person name="Navidi A."/>
            <person name="Naylor J."/>
            <person name="Negash T."/>
            <person name="Nguyen T."/>
            <person name="Nguyen N."/>
            <person name="Nicol R."/>
            <person name="Norbu C."/>
            <person name="Norbu N."/>
            <person name="Novod N."/>
            <person name="O'Neill B."/>
            <person name="Osman S."/>
            <person name="Markiewicz E."/>
            <person name="Oyono O.L."/>
            <person name="Patti C."/>
            <person name="Phunkhang P."/>
            <person name="Pierre F."/>
            <person name="Priest M."/>
            <person name="Raghuraman S."/>
            <person name="Rege F."/>
            <person name="Reyes R."/>
            <person name="Rise C."/>
            <person name="Rogov P."/>
            <person name="Ross K."/>
            <person name="Ryan E."/>
            <person name="Settipalli S."/>
            <person name="Shea T."/>
            <person name="Sherpa N."/>
            <person name="Shi L."/>
            <person name="Shih D."/>
            <person name="Sparrow T."/>
            <person name="Spaulding J."/>
            <person name="Stalker J."/>
            <person name="Stange-Thomann N."/>
            <person name="Stavropoulos S."/>
            <person name="Stone C."/>
            <person name="Strader C."/>
            <person name="Tesfaye S."/>
            <person name="Thomson T."/>
            <person name="Thoulutsang Y."/>
            <person name="Thoulutsang D."/>
            <person name="Topham K."/>
            <person name="Topping I."/>
            <person name="Tsamla T."/>
            <person name="Vassiliev H."/>
            <person name="Vo A."/>
            <person name="Wangchuk T."/>
            <person name="Wangdi T."/>
            <person name="Weiand M."/>
            <person name="Wilkinson J."/>
            <person name="Wilson A."/>
            <person name="Yadav S."/>
            <person name="Young G."/>
            <person name="Yu Q."/>
            <person name="Zembek L."/>
            <person name="Zhong D."/>
            <person name="Zimmer A."/>
            <person name="Zwirko Z."/>
            <person name="Jaffe D.B."/>
            <person name="Alvarez P."/>
            <person name="Brockman W."/>
            <person name="Butler J."/>
            <person name="Chin C."/>
            <person name="Gnerre S."/>
            <person name="Grabherr M."/>
            <person name="Kleber M."/>
            <person name="Mauceli E."/>
            <person name="MacCallum I."/>
        </authorList>
    </citation>
    <scope>NUCLEOTIDE SEQUENCE [LARGE SCALE GENOMIC DNA]</scope>
    <source>
        <strain evidence="2 3">TSC#14021-0224.01</strain>
    </source>
</reference>
<dbReference type="OrthoDB" id="7848176at2759"/>
<evidence type="ECO:0000313" key="3">
    <source>
        <dbReference type="Proteomes" id="UP000008711"/>
    </source>
</evidence>
<reference evidence="2 3" key="2">
    <citation type="journal article" date="2008" name="Bioinformatics">
        <title>Assembly reconciliation.</title>
        <authorList>
            <person name="Zimin A.V."/>
            <person name="Smith D.R."/>
            <person name="Sutton G."/>
            <person name="Yorke J.A."/>
        </authorList>
    </citation>
    <scope>NUCLEOTIDE SEQUENCE [LARGE SCALE GENOMIC DNA]</scope>
    <source>
        <strain evidence="2 3">TSC#14021-0224.01</strain>
    </source>
</reference>
<dbReference type="OMA" id="NAEFSRW"/>
<name>B3NM02_DROER</name>
<accession>B3NM02</accession>
<dbReference type="KEGG" id="der:6548828"/>
<dbReference type="Proteomes" id="UP000008711">
    <property type="component" value="Unassembled WGS sequence"/>
</dbReference>
<gene>
    <name evidence="2" type="primary">Dere\GG21241</name>
    <name evidence="2" type="synonym">dere_GLEANR_5970</name>
    <name evidence="2" type="synonym">GG21241</name>
    <name evidence="2" type="ORF">Dere_GG21241</name>
</gene>
<organism evidence="2 3">
    <name type="scientific">Drosophila erecta</name>
    <name type="common">Fruit fly</name>
    <dbReference type="NCBI Taxonomy" id="7220"/>
    <lineage>
        <taxon>Eukaryota</taxon>
        <taxon>Metazoa</taxon>
        <taxon>Ecdysozoa</taxon>
        <taxon>Arthropoda</taxon>
        <taxon>Hexapoda</taxon>
        <taxon>Insecta</taxon>
        <taxon>Pterygota</taxon>
        <taxon>Neoptera</taxon>
        <taxon>Endopterygota</taxon>
        <taxon>Diptera</taxon>
        <taxon>Brachycera</taxon>
        <taxon>Muscomorpha</taxon>
        <taxon>Ephydroidea</taxon>
        <taxon>Drosophilidae</taxon>
        <taxon>Drosophila</taxon>
        <taxon>Sophophora</taxon>
    </lineage>
</organism>
<feature type="chain" id="PRO_5002792636" evidence="1">
    <location>
        <begin position="18"/>
        <end position="160"/>
    </location>
</feature>
<keyword evidence="1" id="KW-0732">Signal</keyword>
<protein>
    <submittedName>
        <fullName evidence="2">Uncharacterized protein</fullName>
    </submittedName>
</protein>
<keyword evidence="3" id="KW-1185">Reference proteome</keyword>
<sequence>MNIIALLVWINLHFALSSKDFQEADRLVTWRLRNIVSKYKVLAIGNAEFSRWIEKINNVAAQSSFEARIMAESDFKGYDKTRQMLEDEITERLTTLRSLIFQKEGGRRCVKHYQHQENELRNAYKSSNERKKEVIFQNGKKCPTKGRRRRKENDYYDYYY</sequence>
<evidence type="ECO:0000313" key="2">
    <source>
        <dbReference type="EMBL" id="EDV54538.1"/>
    </source>
</evidence>
<dbReference type="HOGENOM" id="CLU_127290_0_0_1"/>
<proteinExistence type="predicted"/>
<dbReference type="PhylomeDB" id="B3NM02"/>
<dbReference type="AlphaFoldDB" id="B3NM02"/>